<dbReference type="PROSITE" id="PS50109">
    <property type="entry name" value="HIS_KIN"/>
    <property type="match status" value="1"/>
</dbReference>
<dbReference type="Gene3D" id="3.30.565.10">
    <property type="entry name" value="Histidine kinase-like ATPase, C-terminal domain"/>
    <property type="match status" value="1"/>
</dbReference>
<dbReference type="InterPro" id="IPR035965">
    <property type="entry name" value="PAS-like_dom_sf"/>
</dbReference>
<comment type="catalytic activity">
    <reaction evidence="1">
        <text>ATP + protein L-histidine = ADP + protein N-phospho-L-histidine.</text>
        <dbReference type="EC" id="2.7.13.3"/>
    </reaction>
</comment>
<dbReference type="OrthoDB" id="1931120at2"/>
<dbReference type="Pfam" id="PF00072">
    <property type="entry name" value="Response_reg"/>
    <property type="match status" value="1"/>
</dbReference>
<feature type="domain" description="PAC" evidence="13">
    <location>
        <begin position="207"/>
        <end position="259"/>
    </location>
</feature>
<dbReference type="Gene3D" id="3.30.450.20">
    <property type="entry name" value="PAS domain"/>
    <property type="match status" value="1"/>
</dbReference>
<evidence type="ECO:0000259" key="11">
    <source>
        <dbReference type="PROSITE" id="PS50110"/>
    </source>
</evidence>
<organism evidence="14 15">
    <name type="scientific">Anseongella ginsenosidimutans</name>
    <dbReference type="NCBI Taxonomy" id="496056"/>
    <lineage>
        <taxon>Bacteria</taxon>
        <taxon>Pseudomonadati</taxon>
        <taxon>Bacteroidota</taxon>
        <taxon>Sphingobacteriia</taxon>
        <taxon>Sphingobacteriales</taxon>
        <taxon>Sphingobacteriaceae</taxon>
        <taxon>Anseongella</taxon>
    </lineage>
</organism>
<evidence type="ECO:0000313" key="15">
    <source>
        <dbReference type="Proteomes" id="UP000295807"/>
    </source>
</evidence>
<dbReference type="SUPFAM" id="SSF55874">
    <property type="entry name" value="ATPase domain of HSP90 chaperone/DNA topoisomerase II/histidine kinase"/>
    <property type="match status" value="1"/>
</dbReference>
<evidence type="ECO:0000313" key="14">
    <source>
        <dbReference type="EMBL" id="TCS89161.1"/>
    </source>
</evidence>
<dbReference type="SMART" id="SM00091">
    <property type="entry name" value="PAS"/>
    <property type="match status" value="1"/>
</dbReference>
<dbReference type="EC" id="2.7.13.3" evidence="2"/>
<dbReference type="PROSITE" id="PS50112">
    <property type="entry name" value="PAS"/>
    <property type="match status" value="1"/>
</dbReference>
<dbReference type="SMART" id="SM00086">
    <property type="entry name" value="PAC"/>
    <property type="match status" value="1"/>
</dbReference>
<dbReference type="SMART" id="SM00388">
    <property type="entry name" value="HisKA"/>
    <property type="match status" value="1"/>
</dbReference>
<proteinExistence type="predicted"/>
<dbReference type="SMART" id="SM00387">
    <property type="entry name" value="HATPase_c"/>
    <property type="match status" value="1"/>
</dbReference>
<dbReference type="PROSITE" id="PS50113">
    <property type="entry name" value="PAC"/>
    <property type="match status" value="1"/>
</dbReference>
<dbReference type="InterPro" id="IPR036890">
    <property type="entry name" value="HATPase_C_sf"/>
</dbReference>
<dbReference type="SUPFAM" id="SSF52172">
    <property type="entry name" value="CheY-like"/>
    <property type="match status" value="1"/>
</dbReference>
<dbReference type="Proteomes" id="UP000295807">
    <property type="component" value="Unassembled WGS sequence"/>
</dbReference>
<evidence type="ECO:0000256" key="9">
    <source>
        <dbReference type="PROSITE-ProRule" id="PRU00169"/>
    </source>
</evidence>
<dbReference type="InterPro" id="IPR000014">
    <property type="entry name" value="PAS"/>
</dbReference>
<keyword evidence="4" id="KW-0808">Transferase</keyword>
<dbReference type="CDD" id="cd00156">
    <property type="entry name" value="REC"/>
    <property type="match status" value="1"/>
</dbReference>
<dbReference type="SUPFAM" id="SSF47384">
    <property type="entry name" value="Homodimeric domain of signal transducing histidine kinase"/>
    <property type="match status" value="1"/>
</dbReference>
<dbReference type="Pfam" id="PF13426">
    <property type="entry name" value="PAS_9"/>
    <property type="match status" value="1"/>
</dbReference>
<name>A0A4R3KVL2_9SPHI</name>
<keyword evidence="15" id="KW-1185">Reference proteome</keyword>
<dbReference type="InterPro" id="IPR011006">
    <property type="entry name" value="CheY-like_superfamily"/>
</dbReference>
<dbReference type="InterPro" id="IPR001610">
    <property type="entry name" value="PAC"/>
</dbReference>
<dbReference type="PRINTS" id="PR00344">
    <property type="entry name" value="BCTRLSENSOR"/>
</dbReference>
<dbReference type="InterPro" id="IPR003661">
    <property type="entry name" value="HisK_dim/P_dom"/>
</dbReference>
<dbReference type="InterPro" id="IPR001789">
    <property type="entry name" value="Sig_transdc_resp-reg_receiver"/>
</dbReference>
<keyword evidence="5" id="KW-0547">Nucleotide-binding</keyword>
<dbReference type="Pfam" id="PF02518">
    <property type="entry name" value="HATPase_c"/>
    <property type="match status" value="1"/>
</dbReference>
<keyword evidence="6 14" id="KW-0418">Kinase</keyword>
<evidence type="ECO:0000256" key="2">
    <source>
        <dbReference type="ARBA" id="ARBA00012438"/>
    </source>
</evidence>
<dbReference type="InterPro" id="IPR003594">
    <property type="entry name" value="HATPase_dom"/>
</dbReference>
<evidence type="ECO:0000256" key="4">
    <source>
        <dbReference type="ARBA" id="ARBA00022679"/>
    </source>
</evidence>
<dbReference type="Gene3D" id="3.40.50.2300">
    <property type="match status" value="1"/>
</dbReference>
<evidence type="ECO:0000256" key="8">
    <source>
        <dbReference type="ARBA" id="ARBA00023012"/>
    </source>
</evidence>
<dbReference type="CDD" id="cd00130">
    <property type="entry name" value="PAS"/>
    <property type="match status" value="1"/>
</dbReference>
<reference evidence="14 15" key="1">
    <citation type="submission" date="2019-03" db="EMBL/GenBank/DDBJ databases">
        <title>Genomic Encyclopedia of Type Strains, Phase IV (KMG-IV): sequencing the most valuable type-strain genomes for metagenomic binning, comparative biology and taxonomic classification.</title>
        <authorList>
            <person name="Goeker M."/>
        </authorList>
    </citation>
    <scope>NUCLEOTIDE SEQUENCE [LARGE SCALE GENOMIC DNA]</scope>
    <source>
        <strain evidence="14 15">DSM 21100</strain>
    </source>
</reference>
<sequence length="484" mass="54772">MKDIIKILLVDDDEDDYFLTGELLRDIPQQRYQVVWASSYDQAVEKIQESKYDVYLVDYRLGHITGIDLINYIVALGDRTPFIILTGKGDVQIDMEAGRLGAADYLVKGEIDSSKLERSIRYAVQRMEASEAIRNSELKFRSLFEQSRDAIFIIQKSGEIIDVNQSMIQLFGYQEPEFTNMDMGRLFYKRSVWIKFLETIARHGSLSDNEVEMKKKDGQIIYCLLTASSQYDNEGNATHYQGILHDITDRKQAEMLSRKNEKLDLTGRVARMIAHEVRNPLTNVNLALNQLRNDKDADEENLEFYFDVIGRNCERISILISQLMNSTLPEFLQLKEHPVNYILDESLRLAQDRITLNEITVIREYTDRPCTVLLDAEKMKIALLNIIINAVEAMPPKKGVLRLETSQAGGKAYIIVTDNGKGIGKSEVKKLFEPFYSGKPGGSGLGLTSAQNIIHNHRGSIDVSSEPGQGTAFVIGFALAGDHN</sequence>
<dbReference type="SMART" id="SM00448">
    <property type="entry name" value="REC"/>
    <property type="match status" value="1"/>
</dbReference>
<dbReference type="PANTHER" id="PTHR43065">
    <property type="entry name" value="SENSOR HISTIDINE KINASE"/>
    <property type="match status" value="1"/>
</dbReference>
<evidence type="ECO:0000256" key="5">
    <source>
        <dbReference type="ARBA" id="ARBA00022741"/>
    </source>
</evidence>
<dbReference type="InterPro" id="IPR036097">
    <property type="entry name" value="HisK_dim/P_sf"/>
</dbReference>
<comment type="caution">
    <text evidence="14">The sequence shown here is derived from an EMBL/GenBank/DDBJ whole genome shotgun (WGS) entry which is preliminary data.</text>
</comment>
<keyword evidence="8" id="KW-0902">Two-component regulatory system</keyword>
<dbReference type="AlphaFoldDB" id="A0A4R3KVL2"/>
<dbReference type="RefSeq" id="WP_132128247.1">
    <property type="nucleotide sequence ID" value="NZ_CP042432.1"/>
</dbReference>
<dbReference type="Gene3D" id="1.10.287.130">
    <property type="match status" value="1"/>
</dbReference>
<gene>
    <name evidence="14" type="ORF">EDD80_102355</name>
</gene>
<dbReference type="CDD" id="cd00082">
    <property type="entry name" value="HisKA"/>
    <property type="match status" value="1"/>
</dbReference>
<evidence type="ECO:0000256" key="7">
    <source>
        <dbReference type="ARBA" id="ARBA00022840"/>
    </source>
</evidence>
<feature type="domain" description="PAS" evidence="12">
    <location>
        <begin position="136"/>
        <end position="180"/>
    </location>
</feature>
<keyword evidence="7" id="KW-0067">ATP-binding</keyword>
<dbReference type="GO" id="GO:0000155">
    <property type="term" value="F:phosphorelay sensor kinase activity"/>
    <property type="evidence" value="ECO:0007669"/>
    <property type="project" value="InterPro"/>
</dbReference>
<feature type="modified residue" description="4-aspartylphosphate" evidence="9">
    <location>
        <position position="58"/>
    </location>
</feature>
<evidence type="ECO:0000259" key="12">
    <source>
        <dbReference type="PROSITE" id="PS50112"/>
    </source>
</evidence>
<dbReference type="InterPro" id="IPR005467">
    <property type="entry name" value="His_kinase_dom"/>
</dbReference>
<dbReference type="PANTHER" id="PTHR43065:SF10">
    <property type="entry name" value="PEROXIDE STRESS-ACTIVATED HISTIDINE KINASE MAK3"/>
    <property type="match status" value="1"/>
</dbReference>
<evidence type="ECO:0000259" key="13">
    <source>
        <dbReference type="PROSITE" id="PS50113"/>
    </source>
</evidence>
<dbReference type="CDD" id="cd00075">
    <property type="entry name" value="HATPase"/>
    <property type="match status" value="1"/>
</dbReference>
<evidence type="ECO:0000256" key="3">
    <source>
        <dbReference type="ARBA" id="ARBA00022553"/>
    </source>
</evidence>
<dbReference type="Pfam" id="PF00512">
    <property type="entry name" value="HisKA"/>
    <property type="match status" value="1"/>
</dbReference>
<accession>A0A4R3KVL2</accession>
<protein>
    <recommendedName>
        <fullName evidence="2">histidine kinase</fullName>
        <ecNumber evidence="2">2.7.13.3</ecNumber>
    </recommendedName>
</protein>
<keyword evidence="3 9" id="KW-0597">Phosphoprotein</keyword>
<dbReference type="InterPro" id="IPR000700">
    <property type="entry name" value="PAS-assoc_C"/>
</dbReference>
<evidence type="ECO:0000256" key="6">
    <source>
        <dbReference type="ARBA" id="ARBA00022777"/>
    </source>
</evidence>
<dbReference type="InterPro" id="IPR004358">
    <property type="entry name" value="Sig_transdc_His_kin-like_C"/>
</dbReference>
<evidence type="ECO:0000256" key="1">
    <source>
        <dbReference type="ARBA" id="ARBA00000085"/>
    </source>
</evidence>
<feature type="domain" description="Histidine kinase" evidence="10">
    <location>
        <begin position="272"/>
        <end position="481"/>
    </location>
</feature>
<dbReference type="GO" id="GO:0005524">
    <property type="term" value="F:ATP binding"/>
    <property type="evidence" value="ECO:0007669"/>
    <property type="project" value="UniProtKB-KW"/>
</dbReference>
<dbReference type="NCBIfam" id="TIGR00229">
    <property type="entry name" value="sensory_box"/>
    <property type="match status" value="1"/>
</dbReference>
<dbReference type="EMBL" id="SMAD01000002">
    <property type="protein sequence ID" value="TCS89161.1"/>
    <property type="molecule type" value="Genomic_DNA"/>
</dbReference>
<dbReference type="PROSITE" id="PS50110">
    <property type="entry name" value="RESPONSE_REGULATORY"/>
    <property type="match status" value="1"/>
</dbReference>
<evidence type="ECO:0000259" key="10">
    <source>
        <dbReference type="PROSITE" id="PS50109"/>
    </source>
</evidence>
<feature type="domain" description="Response regulatory" evidence="11">
    <location>
        <begin position="6"/>
        <end position="123"/>
    </location>
</feature>
<dbReference type="SUPFAM" id="SSF55785">
    <property type="entry name" value="PYP-like sensor domain (PAS domain)"/>
    <property type="match status" value="1"/>
</dbReference>